<feature type="compositionally biased region" description="Low complexity" evidence="1">
    <location>
        <begin position="73"/>
        <end position="101"/>
    </location>
</feature>
<name>A0AAD3Y3K7_NEPGR</name>
<accession>A0AAD3Y3K7</accession>
<dbReference type="EMBL" id="BSYO01000034">
    <property type="protein sequence ID" value="GMH28212.1"/>
    <property type="molecule type" value="Genomic_DNA"/>
</dbReference>
<keyword evidence="3" id="KW-1185">Reference proteome</keyword>
<feature type="region of interest" description="Disordered" evidence="1">
    <location>
        <begin position="1"/>
        <end position="121"/>
    </location>
</feature>
<dbReference type="AlphaFoldDB" id="A0AAD3Y3K7"/>
<feature type="compositionally biased region" description="Polar residues" evidence="1">
    <location>
        <begin position="23"/>
        <end position="36"/>
    </location>
</feature>
<evidence type="ECO:0000313" key="3">
    <source>
        <dbReference type="Proteomes" id="UP001279734"/>
    </source>
</evidence>
<sequence length="121" mass="13648">MTKSAAHRARHLNAYQNQQNQQLVTNGTSNSVQFRSASERVEQRREDCPSFRRLQQQQQFSKQTQHHSAARNTSSSATLAITSISRRQVSSSSLQSKAPSPEATLHNNFRNNKQPNSNSKP</sequence>
<evidence type="ECO:0000256" key="1">
    <source>
        <dbReference type="SAM" id="MobiDB-lite"/>
    </source>
</evidence>
<feature type="compositionally biased region" description="Basic and acidic residues" evidence="1">
    <location>
        <begin position="37"/>
        <end position="50"/>
    </location>
</feature>
<dbReference type="Proteomes" id="UP001279734">
    <property type="component" value="Unassembled WGS sequence"/>
</dbReference>
<feature type="compositionally biased region" description="Basic residues" evidence="1">
    <location>
        <begin position="1"/>
        <end position="11"/>
    </location>
</feature>
<evidence type="ECO:0000313" key="2">
    <source>
        <dbReference type="EMBL" id="GMH28212.1"/>
    </source>
</evidence>
<comment type="caution">
    <text evidence="2">The sequence shown here is derived from an EMBL/GenBank/DDBJ whole genome shotgun (WGS) entry which is preliminary data.</text>
</comment>
<organism evidence="2 3">
    <name type="scientific">Nepenthes gracilis</name>
    <name type="common">Slender pitcher plant</name>
    <dbReference type="NCBI Taxonomy" id="150966"/>
    <lineage>
        <taxon>Eukaryota</taxon>
        <taxon>Viridiplantae</taxon>
        <taxon>Streptophyta</taxon>
        <taxon>Embryophyta</taxon>
        <taxon>Tracheophyta</taxon>
        <taxon>Spermatophyta</taxon>
        <taxon>Magnoliopsida</taxon>
        <taxon>eudicotyledons</taxon>
        <taxon>Gunneridae</taxon>
        <taxon>Pentapetalae</taxon>
        <taxon>Caryophyllales</taxon>
        <taxon>Nepenthaceae</taxon>
        <taxon>Nepenthes</taxon>
    </lineage>
</organism>
<feature type="compositionally biased region" description="Polar residues" evidence="1">
    <location>
        <begin position="105"/>
        <end position="121"/>
    </location>
</feature>
<proteinExistence type="predicted"/>
<protein>
    <submittedName>
        <fullName evidence="2">Uncharacterized protein</fullName>
    </submittedName>
</protein>
<gene>
    <name evidence="2" type="ORF">Nepgr_030055</name>
</gene>
<reference evidence="2" key="1">
    <citation type="submission" date="2023-05" db="EMBL/GenBank/DDBJ databases">
        <title>Nepenthes gracilis genome sequencing.</title>
        <authorList>
            <person name="Fukushima K."/>
        </authorList>
    </citation>
    <scope>NUCLEOTIDE SEQUENCE</scope>
    <source>
        <strain evidence="2">SING2019-196</strain>
    </source>
</reference>